<evidence type="ECO:0000313" key="3">
    <source>
        <dbReference type="Proteomes" id="UP000269221"/>
    </source>
</evidence>
<keyword evidence="3" id="KW-1185">Reference proteome</keyword>
<dbReference type="EMBL" id="QRBI01000112">
    <property type="protein sequence ID" value="RMC09996.1"/>
    <property type="molecule type" value="Genomic_DNA"/>
</dbReference>
<gene>
    <name evidence="2" type="ORF">DUI87_12786</name>
</gene>
<accession>A0A3M0K9Z0</accession>
<feature type="compositionally biased region" description="Basic and acidic residues" evidence="1">
    <location>
        <begin position="59"/>
        <end position="78"/>
    </location>
</feature>
<feature type="region of interest" description="Disordered" evidence="1">
    <location>
        <begin position="45"/>
        <end position="130"/>
    </location>
</feature>
<protein>
    <submittedName>
        <fullName evidence="2">Uncharacterized protein</fullName>
    </submittedName>
</protein>
<evidence type="ECO:0000256" key="1">
    <source>
        <dbReference type="SAM" id="MobiDB-lite"/>
    </source>
</evidence>
<dbReference type="OrthoDB" id="276744at2759"/>
<evidence type="ECO:0000313" key="2">
    <source>
        <dbReference type="EMBL" id="RMC09996.1"/>
    </source>
</evidence>
<dbReference type="STRING" id="333673.A0A3M0K9Z0"/>
<dbReference type="AlphaFoldDB" id="A0A3M0K9Z0"/>
<comment type="caution">
    <text evidence="2">The sequence shown here is derived from an EMBL/GenBank/DDBJ whole genome shotgun (WGS) entry which is preliminary data.</text>
</comment>
<organism evidence="2 3">
    <name type="scientific">Hirundo rustica rustica</name>
    <dbReference type="NCBI Taxonomy" id="333673"/>
    <lineage>
        <taxon>Eukaryota</taxon>
        <taxon>Metazoa</taxon>
        <taxon>Chordata</taxon>
        <taxon>Craniata</taxon>
        <taxon>Vertebrata</taxon>
        <taxon>Euteleostomi</taxon>
        <taxon>Archelosauria</taxon>
        <taxon>Archosauria</taxon>
        <taxon>Dinosauria</taxon>
        <taxon>Saurischia</taxon>
        <taxon>Theropoda</taxon>
        <taxon>Coelurosauria</taxon>
        <taxon>Aves</taxon>
        <taxon>Neognathae</taxon>
        <taxon>Neoaves</taxon>
        <taxon>Telluraves</taxon>
        <taxon>Australaves</taxon>
        <taxon>Passeriformes</taxon>
        <taxon>Sylvioidea</taxon>
        <taxon>Hirundinidae</taxon>
        <taxon>Hirundo</taxon>
    </lineage>
</organism>
<name>A0A3M0K9Z0_HIRRU</name>
<sequence length="130" mass="16255">MRMVKGLKEKLYEEPLRSLGLFILEKRRPRGDLIVVFNFLMRESRGAGEGLNAGTSHYPIRDKVASMEKEKRREEKRREEKRKKRREEKRREEREEKRREERREKRREEKRREEKRREEKKKSLQLEEVF</sequence>
<proteinExistence type="predicted"/>
<feature type="compositionally biased region" description="Basic and acidic residues" evidence="1">
    <location>
        <begin position="89"/>
        <end position="130"/>
    </location>
</feature>
<dbReference type="Proteomes" id="UP000269221">
    <property type="component" value="Unassembled WGS sequence"/>
</dbReference>
<feature type="compositionally biased region" description="Basic residues" evidence="1">
    <location>
        <begin position="79"/>
        <end position="88"/>
    </location>
</feature>
<reference evidence="2 3" key="1">
    <citation type="submission" date="2018-07" db="EMBL/GenBank/DDBJ databases">
        <title>A high quality draft genome assembly of the barn swallow (H. rustica rustica).</title>
        <authorList>
            <person name="Formenti G."/>
            <person name="Chiara M."/>
            <person name="Poveda L."/>
            <person name="Francoijs K.-J."/>
            <person name="Bonisoli-Alquati A."/>
            <person name="Canova L."/>
            <person name="Gianfranceschi L."/>
            <person name="Horner D.S."/>
            <person name="Saino N."/>
        </authorList>
    </citation>
    <scope>NUCLEOTIDE SEQUENCE [LARGE SCALE GENOMIC DNA]</scope>
    <source>
        <strain evidence="2">Chelidonia</strain>
        <tissue evidence="2">Blood</tissue>
    </source>
</reference>